<organism evidence="1 2">
    <name type="scientific">Calocera cornea HHB12733</name>
    <dbReference type="NCBI Taxonomy" id="1353952"/>
    <lineage>
        <taxon>Eukaryota</taxon>
        <taxon>Fungi</taxon>
        <taxon>Dikarya</taxon>
        <taxon>Basidiomycota</taxon>
        <taxon>Agaricomycotina</taxon>
        <taxon>Dacrymycetes</taxon>
        <taxon>Dacrymycetales</taxon>
        <taxon>Dacrymycetaceae</taxon>
        <taxon>Calocera</taxon>
    </lineage>
</organism>
<sequence>MYVKRRLLRLLRLFRLLLPEWLPGFTVRLLGWCIGRISAASYSLVSLGGRKLGSSRSRRWAFPAWNRIAGGLSFGRRGDWLWSAMRSWSSMRRWSTLRCLRCWSTRGSGFRGRCLKKAV</sequence>
<accession>A0A165DEK3</accession>
<dbReference type="EMBL" id="KV424060">
    <property type="protein sequence ID" value="KZT52641.1"/>
    <property type="molecule type" value="Genomic_DNA"/>
</dbReference>
<name>A0A165DEK3_9BASI</name>
<keyword evidence="2" id="KW-1185">Reference proteome</keyword>
<dbReference type="InParanoid" id="A0A165DEK3"/>
<protein>
    <submittedName>
        <fullName evidence="1">Uncharacterized protein</fullName>
    </submittedName>
</protein>
<dbReference type="AlphaFoldDB" id="A0A165DEK3"/>
<evidence type="ECO:0000313" key="2">
    <source>
        <dbReference type="Proteomes" id="UP000076842"/>
    </source>
</evidence>
<reference evidence="1 2" key="1">
    <citation type="journal article" date="2016" name="Mol. Biol. Evol.">
        <title>Comparative Genomics of Early-Diverging Mushroom-Forming Fungi Provides Insights into the Origins of Lignocellulose Decay Capabilities.</title>
        <authorList>
            <person name="Nagy L.G."/>
            <person name="Riley R."/>
            <person name="Tritt A."/>
            <person name="Adam C."/>
            <person name="Daum C."/>
            <person name="Floudas D."/>
            <person name="Sun H."/>
            <person name="Yadav J.S."/>
            <person name="Pangilinan J."/>
            <person name="Larsson K.H."/>
            <person name="Matsuura K."/>
            <person name="Barry K."/>
            <person name="Labutti K."/>
            <person name="Kuo R."/>
            <person name="Ohm R.A."/>
            <person name="Bhattacharya S.S."/>
            <person name="Shirouzu T."/>
            <person name="Yoshinaga Y."/>
            <person name="Martin F.M."/>
            <person name="Grigoriev I.V."/>
            <person name="Hibbett D.S."/>
        </authorList>
    </citation>
    <scope>NUCLEOTIDE SEQUENCE [LARGE SCALE GENOMIC DNA]</scope>
    <source>
        <strain evidence="1 2">HHB12733</strain>
    </source>
</reference>
<evidence type="ECO:0000313" key="1">
    <source>
        <dbReference type="EMBL" id="KZT52641.1"/>
    </source>
</evidence>
<gene>
    <name evidence="1" type="ORF">CALCODRAFT_81138</name>
</gene>
<proteinExistence type="predicted"/>
<dbReference type="Proteomes" id="UP000076842">
    <property type="component" value="Unassembled WGS sequence"/>
</dbReference>